<keyword evidence="7" id="KW-1185">Reference proteome</keyword>
<evidence type="ECO:0000313" key="6">
    <source>
        <dbReference type="EMBL" id="MBR0553594.1"/>
    </source>
</evidence>
<comment type="caution">
    <text evidence="6">The sequence shown here is derived from an EMBL/GenBank/DDBJ whole genome shotgun (WGS) entry which is preliminary data.</text>
</comment>
<keyword evidence="3 4" id="KW-0443">Lipid metabolism</keyword>
<evidence type="ECO:0000256" key="3">
    <source>
        <dbReference type="ARBA" id="ARBA00023098"/>
    </source>
</evidence>
<feature type="short sequence motif" description="GXSXG" evidence="4">
    <location>
        <begin position="55"/>
        <end position="59"/>
    </location>
</feature>
<feature type="short sequence motif" description="GXGXXG" evidence="4">
    <location>
        <begin position="28"/>
        <end position="33"/>
    </location>
</feature>
<accession>A0A8T4II87</accession>
<protein>
    <submittedName>
        <fullName evidence="6">Patatin-like phospholipase family protein</fullName>
    </submittedName>
</protein>
<gene>
    <name evidence="6" type="ORF">J7S20_13875</name>
</gene>
<evidence type="ECO:0000256" key="2">
    <source>
        <dbReference type="ARBA" id="ARBA00022963"/>
    </source>
</evidence>
<dbReference type="InterPro" id="IPR021095">
    <property type="entry name" value="DUF3734"/>
</dbReference>
<dbReference type="AlphaFoldDB" id="A0A8T4II87"/>
<dbReference type="EMBL" id="JAGRQC010000004">
    <property type="protein sequence ID" value="MBR0553594.1"/>
    <property type="molecule type" value="Genomic_DNA"/>
</dbReference>
<dbReference type="CDD" id="cd07209">
    <property type="entry name" value="Pat_hypo_Ecoli_Z1214_like"/>
    <property type="match status" value="1"/>
</dbReference>
<dbReference type="InterPro" id="IPR002641">
    <property type="entry name" value="PNPLA_dom"/>
</dbReference>
<dbReference type="InterPro" id="IPR016035">
    <property type="entry name" value="Acyl_Trfase/lysoPLipase"/>
</dbReference>
<dbReference type="Gene3D" id="3.40.1090.10">
    <property type="entry name" value="Cytosolic phospholipase A2 catalytic domain"/>
    <property type="match status" value="2"/>
</dbReference>
<dbReference type="GO" id="GO:0016042">
    <property type="term" value="P:lipid catabolic process"/>
    <property type="evidence" value="ECO:0007669"/>
    <property type="project" value="UniProtKB-UniRule"/>
</dbReference>
<name>A0A8T4II87_9SPHN</name>
<dbReference type="Proteomes" id="UP000676996">
    <property type="component" value="Unassembled WGS sequence"/>
</dbReference>
<feature type="short sequence motif" description="DGA/G" evidence="4">
    <location>
        <begin position="216"/>
        <end position="218"/>
    </location>
</feature>
<dbReference type="GO" id="GO:0016787">
    <property type="term" value="F:hydrolase activity"/>
    <property type="evidence" value="ECO:0007669"/>
    <property type="project" value="UniProtKB-UniRule"/>
</dbReference>
<evidence type="ECO:0000256" key="4">
    <source>
        <dbReference type="PROSITE-ProRule" id="PRU01161"/>
    </source>
</evidence>
<dbReference type="Pfam" id="PF12536">
    <property type="entry name" value="DUF3734"/>
    <property type="match status" value="1"/>
</dbReference>
<dbReference type="PROSITE" id="PS51635">
    <property type="entry name" value="PNPLA"/>
    <property type="match status" value="1"/>
</dbReference>
<keyword evidence="2 4" id="KW-0442">Lipid degradation</keyword>
<sequence>MADADPSASRRQRGPMPLPDCVALVLQGGGALGSYQAGVIEALGESGIDIDWVAGISIGAVNAAIFAGNPPERRIKHLRAFWDEVTSALPSFPIFPQDVVREFVHEWSAGAVLATGVPGFFRPRPIPPSLAVPGTVEALSFYDSTPLAATLDQLIDWDLLNNGPVRLSVGAVEIESGNFRYFDTHDTEIDARHVMASGALPPGLPPVEIDGKLYWDGGLVSNTPLIHVLDNQDAPMLAFQVDLFSANDQRPRTIMDVMAREKEIRFSSRTRSVTTERMRLRAEREAIRKVLAKLPAELTDDPDVVALREQATELPVNLVHLIYRANAWEGGSRDFEFSQRTMHEHWHAGREAIAETMANARLVAQNIIDGKTAAFDLTHR</sequence>
<organism evidence="6 7">
    <name type="scientific">Stakelama marina</name>
    <dbReference type="NCBI Taxonomy" id="2826939"/>
    <lineage>
        <taxon>Bacteria</taxon>
        <taxon>Pseudomonadati</taxon>
        <taxon>Pseudomonadota</taxon>
        <taxon>Alphaproteobacteria</taxon>
        <taxon>Sphingomonadales</taxon>
        <taxon>Sphingomonadaceae</taxon>
        <taxon>Stakelama</taxon>
    </lineage>
</organism>
<dbReference type="RefSeq" id="WP_284054838.1">
    <property type="nucleotide sequence ID" value="NZ_JAGRQC010000004.1"/>
</dbReference>
<evidence type="ECO:0000259" key="5">
    <source>
        <dbReference type="PROSITE" id="PS51635"/>
    </source>
</evidence>
<dbReference type="InterPro" id="IPR050301">
    <property type="entry name" value="NTE"/>
</dbReference>
<evidence type="ECO:0000256" key="1">
    <source>
        <dbReference type="ARBA" id="ARBA00022801"/>
    </source>
</evidence>
<keyword evidence="1 4" id="KW-0378">Hydrolase</keyword>
<evidence type="ECO:0000313" key="7">
    <source>
        <dbReference type="Proteomes" id="UP000676996"/>
    </source>
</evidence>
<dbReference type="SUPFAM" id="SSF52151">
    <property type="entry name" value="FabD/lysophospholipase-like"/>
    <property type="match status" value="1"/>
</dbReference>
<dbReference type="PANTHER" id="PTHR14226:SF57">
    <property type="entry name" value="BLR7027 PROTEIN"/>
    <property type="match status" value="1"/>
</dbReference>
<dbReference type="Pfam" id="PF01734">
    <property type="entry name" value="Patatin"/>
    <property type="match status" value="1"/>
</dbReference>
<reference evidence="6" key="1">
    <citation type="submission" date="2021-04" db="EMBL/GenBank/DDBJ databases">
        <title>Ouciella asimina sp. nov., isolated from the surface seawater in the hydrothermal field of Okinawa Trough.</title>
        <authorList>
            <person name="Shuang W."/>
        </authorList>
    </citation>
    <scope>NUCLEOTIDE SEQUENCE</scope>
    <source>
        <strain evidence="6">LXI357</strain>
    </source>
</reference>
<proteinExistence type="predicted"/>
<dbReference type="PANTHER" id="PTHR14226">
    <property type="entry name" value="NEUROPATHY TARGET ESTERASE/SWISS CHEESE D.MELANOGASTER"/>
    <property type="match status" value="1"/>
</dbReference>
<feature type="domain" description="PNPLA" evidence="5">
    <location>
        <begin position="24"/>
        <end position="229"/>
    </location>
</feature>
<feature type="active site" description="Proton acceptor" evidence="4">
    <location>
        <position position="216"/>
    </location>
</feature>
<feature type="active site" description="Nucleophile" evidence="4">
    <location>
        <position position="57"/>
    </location>
</feature>